<dbReference type="PANTHER" id="PTHR30483:SF6">
    <property type="entry name" value="PERIPLASMIC BINDING PROTEIN OF ABC TRANSPORTER FOR NATURAL AMINO ACIDS"/>
    <property type="match status" value="1"/>
</dbReference>
<keyword evidence="4" id="KW-0029">Amino-acid transport</keyword>
<keyword evidence="8" id="KW-1185">Reference proteome</keyword>
<proteinExistence type="inferred from homology"/>
<dbReference type="PRINTS" id="PR00337">
    <property type="entry name" value="LEUILEVALBP"/>
</dbReference>
<dbReference type="PROSITE" id="PS51318">
    <property type="entry name" value="TAT"/>
    <property type="match status" value="1"/>
</dbReference>
<evidence type="ECO:0000256" key="5">
    <source>
        <dbReference type="SAM" id="SignalP"/>
    </source>
</evidence>
<evidence type="ECO:0000256" key="2">
    <source>
        <dbReference type="ARBA" id="ARBA00022448"/>
    </source>
</evidence>
<gene>
    <name evidence="7" type="ORF">GCM10007301_17590</name>
</gene>
<accession>A0A917BXB6</accession>
<comment type="caution">
    <text evidence="7">The sequence shown here is derived from an EMBL/GenBank/DDBJ whole genome shotgun (WGS) entry which is preliminary data.</text>
</comment>
<dbReference type="GO" id="GO:0006865">
    <property type="term" value="P:amino acid transport"/>
    <property type="evidence" value="ECO:0007669"/>
    <property type="project" value="UniProtKB-KW"/>
</dbReference>
<dbReference type="Proteomes" id="UP000606044">
    <property type="component" value="Unassembled WGS sequence"/>
</dbReference>
<feature type="signal peptide" evidence="5">
    <location>
        <begin position="1"/>
        <end position="29"/>
    </location>
</feature>
<evidence type="ECO:0000256" key="1">
    <source>
        <dbReference type="ARBA" id="ARBA00010062"/>
    </source>
</evidence>
<feature type="domain" description="Leucine-binding protein" evidence="6">
    <location>
        <begin position="33"/>
        <end position="341"/>
    </location>
</feature>
<name>A0A917BXB6_9HYPH</name>
<evidence type="ECO:0000313" key="8">
    <source>
        <dbReference type="Proteomes" id="UP000606044"/>
    </source>
</evidence>
<dbReference type="InterPro" id="IPR000709">
    <property type="entry name" value="Leu_Ile_Val-bd"/>
</dbReference>
<dbReference type="InterPro" id="IPR051010">
    <property type="entry name" value="BCAA_transport"/>
</dbReference>
<dbReference type="InterPro" id="IPR028081">
    <property type="entry name" value="Leu-bd"/>
</dbReference>
<evidence type="ECO:0000259" key="6">
    <source>
        <dbReference type="Pfam" id="PF13458"/>
    </source>
</evidence>
<evidence type="ECO:0000256" key="3">
    <source>
        <dbReference type="ARBA" id="ARBA00022729"/>
    </source>
</evidence>
<dbReference type="InterPro" id="IPR006311">
    <property type="entry name" value="TAT_signal"/>
</dbReference>
<dbReference type="AlphaFoldDB" id="A0A917BXB6"/>
<dbReference type="RefSeq" id="WP_188577558.1">
    <property type="nucleotide sequence ID" value="NZ_BMCT01000002.1"/>
</dbReference>
<keyword evidence="3 5" id="KW-0732">Signal</keyword>
<evidence type="ECO:0000256" key="4">
    <source>
        <dbReference type="ARBA" id="ARBA00022970"/>
    </source>
</evidence>
<keyword evidence="2" id="KW-0813">Transport</keyword>
<evidence type="ECO:0000313" key="7">
    <source>
        <dbReference type="EMBL" id="GGF58428.1"/>
    </source>
</evidence>
<dbReference type="EMBL" id="BMCT01000002">
    <property type="protein sequence ID" value="GGF58428.1"/>
    <property type="molecule type" value="Genomic_DNA"/>
</dbReference>
<dbReference type="Gene3D" id="3.40.50.2300">
    <property type="match status" value="2"/>
</dbReference>
<organism evidence="7 8">
    <name type="scientific">Azorhizobium oxalatiphilum</name>
    <dbReference type="NCBI Taxonomy" id="980631"/>
    <lineage>
        <taxon>Bacteria</taxon>
        <taxon>Pseudomonadati</taxon>
        <taxon>Pseudomonadota</taxon>
        <taxon>Alphaproteobacteria</taxon>
        <taxon>Hyphomicrobiales</taxon>
        <taxon>Xanthobacteraceae</taxon>
        <taxon>Azorhizobium</taxon>
    </lineage>
</organism>
<feature type="chain" id="PRO_5037908852" evidence="5">
    <location>
        <begin position="30"/>
        <end position="405"/>
    </location>
</feature>
<dbReference type="Pfam" id="PF13458">
    <property type="entry name" value="Peripla_BP_6"/>
    <property type="match status" value="1"/>
</dbReference>
<comment type="similarity">
    <text evidence="1">Belongs to the leucine-binding protein family.</text>
</comment>
<dbReference type="PANTHER" id="PTHR30483">
    <property type="entry name" value="LEUCINE-SPECIFIC-BINDING PROTEIN"/>
    <property type="match status" value="1"/>
</dbReference>
<reference evidence="7" key="1">
    <citation type="journal article" date="2014" name="Int. J. Syst. Evol. Microbiol.">
        <title>Complete genome sequence of Corynebacterium casei LMG S-19264T (=DSM 44701T), isolated from a smear-ripened cheese.</title>
        <authorList>
            <consortium name="US DOE Joint Genome Institute (JGI-PGF)"/>
            <person name="Walter F."/>
            <person name="Albersmeier A."/>
            <person name="Kalinowski J."/>
            <person name="Ruckert C."/>
        </authorList>
    </citation>
    <scope>NUCLEOTIDE SEQUENCE</scope>
    <source>
        <strain evidence="7">CCM 7897</strain>
    </source>
</reference>
<protein>
    <submittedName>
        <fullName evidence="7">Amino acid ABC transporter substrate-binding protein</fullName>
    </submittedName>
</protein>
<sequence length="405" mass="42186">MSVLSLTRRQILAGAALSVAALSAGGAFAADGTLKIGLLAPLTGTGGPYGKEEEQGAKAAAELINAAGGVLGRKIEIVVADDESTPTAGVAAARKLIDVDQVAAITGVWSSAVALAVRPVALEKGTALLVNGSADEITQGDTKGLVWRFQTTGKAWGSAFARTVKKDGARTASLLVLQTPFTLSTVQPFIDQFKADGGEVLDVIYFNPNQPSYRTEVEKVFGRNPDAVFVASYIPEFSAIVKEVYRSGYASKLYTFSHAADSQGKFVQNVGKAAAEGVNHVQAVPVGNSEAYKLYLKGTGQPAGTIVPFGAAVFDQIIVLALAIEKAKSDKAVDFARQIASIANGPGPVVADPAEALKLIRAGQPFRYSGATADFKFTATGDQTDLDYGHFRVLDGTSKLVGTTK</sequence>
<reference evidence="7" key="2">
    <citation type="submission" date="2020-09" db="EMBL/GenBank/DDBJ databases">
        <authorList>
            <person name="Sun Q."/>
            <person name="Sedlacek I."/>
        </authorList>
    </citation>
    <scope>NUCLEOTIDE SEQUENCE</scope>
    <source>
        <strain evidence="7">CCM 7897</strain>
    </source>
</reference>
<dbReference type="SUPFAM" id="SSF53822">
    <property type="entry name" value="Periplasmic binding protein-like I"/>
    <property type="match status" value="1"/>
</dbReference>
<dbReference type="InterPro" id="IPR028082">
    <property type="entry name" value="Peripla_BP_I"/>
</dbReference>